<accession>A0ABR2J306</accession>
<gene>
    <name evidence="1" type="ORF">M9Y10_007692</name>
</gene>
<comment type="caution">
    <text evidence="1">The sequence shown here is derived from an EMBL/GenBank/DDBJ whole genome shotgun (WGS) entry which is preliminary data.</text>
</comment>
<dbReference type="EMBL" id="JAPFFF010000013">
    <property type="protein sequence ID" value="KAK8871946.1"/>
    <property type="molecule type" value="Genomic_DNA"/>
</dbReference>
<dbReference type="SUPFAM" id="SSF48403">
    <property type="entry name" value="Ankyrin repeat"/>
    <property type="match status" value="1"/>
</dbReference>
<evidence type="ECO:0000313" key="1">
    <source>
        <dbReference type="EMBL" id="KAK8871946.1"/>
    </source>
</evidence>
<dbReference type="Gene3D" id="1.25.40.20">
    <property type="entry name" value="Ankyrin repeat-containing domain"/>
    <property type="match status" value="1"/>
</dbReference>
<reference evidence="1 2" key="1">
    <citation type="submission" date="2024-04" db="EMBL/GenBank/DDBJ databases">
        <title>Tritrichomonas musculus Genome.</title>
        <authorList>
            <person name="Alves-Ferreira E."/>
            <person name="Grigg M."/>
            <person name="Lorenzi H."/>
            <person name="Galac M."/>
        </authorList>
    </citation>
    <scope>NUCLEOTIDE SEQUENCE [LARGE SCALE GENOMIC DNA]</scope>
    <source>
        <strain evidence="1 2">EAF2021</strain>
    </source>
</reference>
<keyword evidence="2" id="KW-1185">Reference proteome</keyword>
<protein>
    <recommendedName>
        <fullName evidence="3">DUF3447 domain-containing protein</fullName>
    </recommendedName>
</protein>
<organism evidence="1 2">
    <name type="scientific">Tritrichomonas musculus</name>
    <dbReference type="NCBI Taxonomy" id="1915356"/>
    <lineage>
        <taxon>Eukaryota</taxon>
        <taxon>Metamonada</taxon>
        <taxon>Parabasalia</taxon>
        <taxon>Tritrichomonadida</taxon>
        <taxon>Tritrichomonadidae</taxon>
        <taxon>Tritrichomonas</taxon>
    </lineage>
</organism>
<sequence>METEEYFKIKKEIYQTVLNYVEYECDTQDDYQNLIKFFDNQKFRDNRDEFKELLHMILKISNNHHRQHDFSKKIETIITYLKDDITQTFSNSEIFNIFKSNKKIILFLYQSQIIIIDETILYFLNKKYPEKARSKIDQTKFFQFFYPEFKALLDEETKSSIEKELSEIDPVDIENFDVNRQNGENESCVCKLIRNDSIDDFVTFVNQTNLPLMSLIKPSIFETNSFLIENKETTLIEYAAFFGSIQIFNFLKLSGVDLKPSLWLYAVHSNNADLIHLLEDYNVMLPDNSHEKCLEEAVKCHHNEIANYFFEKVKGQIEGEKVTKEKSDNENYFNENVLAYTFHYYNGTFLPTDFSNKLTFFYACKYNYLTLVNLLLKNEEVNVNETIISTIKLSL</sequence>
<proteinExistence type="predicted"/>
<name>A0ABR2J306_9EUKA</name>
<dbReference type="Proteomes" id="UP001470230">
    <property type="component" value="Unassembled WGS sequence"/>
</dbReference>
<evidence type="ECO:0000313" key="2">
    <source>
        <dbReference type="Proteomes" id="UP001470230"/>
    </source>
</evidence>
<dbReference type="InterPro" id="IPR036770">
    <property type="entry name" value="Ankyrin_rpt-contain_sf"/>
</dbReference>
<evidence type="ECO:0008006" key="3">
    <source>
        <dbReference type="Google" id="ProtNLM"/>
    </source>
</evidence>